<gene>
    <name evidence="2" type="ORF">F6V25_09435</name>
</gene>
<dbReference type="AlphaFoldDB" id="A0A7J4ZQC4"/>
<dbReference type="InterPro" id="IPR007409">
    <property type="entry name" value="Restrct_endonuc_type1_HsdR_N"/>
</dbReference>
<keyword evidence="3" id="KW-1185">Reference proteome</keyword>
<dbReference type="RefSeq" id="WP_151128347.1">
    <property type="nucleotide sequence ID" value="NZ_VZQZ01000005.1"/>
</dbReference>
<keyword evidence="2" id="KW-0255">Endonuclease</keyword>
<evidence type="ECO:0000313" key="2">
    <source>
        <dbReference type="EMBL" id="KAB0665302.1"/>
    </source>
</evidence>
<reference evidence="2 3" key="1">
    <citation type="submission" date="2019-09" db="EMBL/GenBank/DDBJ databases">
        <title>Geobacter sp. Red96, a novel strain isolated from paddy soil.</title>
        <authorList>
            <person name="Xu Z."/>
            <person name="Masuda Y."/>
            <person name="Itoh H."/>
            <person name="Senoo K."/>
        </authorList>
    </citation>
    <scope>NUCLEOTIDE SEQUENCE [LARGE SCALE GENOMIC DNA]</scope>
    <source>
        <strain evidence="2 3">Red96</strain>
    </source>
</reference>
<protein>
    <submittedName>
        <fullName evidence="2">Type I restriction endonuclease subunit R</fullName>
    </submittedName>
</protein>
<dbReference type="GO" id="GO:0009035">
    <property type="term" value="F:type I site-specific deoxyribonuclease activity"/>
    <property type="evidence" value="ECO:0007669"/>
    <property type="project" value="UniProtKB-EC"/>
</dbReference>
<organism evidence="2 3">
    <name type="scientific">Oryzomonas japonica</name>
    <dbReference type="NCBI Taxonomy" id="2603858"/>
    <lineage>
        <taxon>Bacteria</taxon>
        <taxon>Pseudomonadati</taxon>
        <taxon>Thermodesulfobacteriota</taxon>
        <taxon>Desulfuromonadia</taxon>
        <taxon>Geobacterales</taxon>
        <taxon>Geobacteraceae</taxon>
        <taxon>Oryzomonas</taxon>
    </lineage>
</organism>
<dbReference type="Proteomes" id="UP000420562">
    <property type="component" value="Unassembled WGS sequence"/>
</dbReference>
<proteinExistence type="predicted"/>
<sequence>MQEFKEKLLAHVEHIKTVGHHCSTEETTKQALILPFLNILDFSPFDPQKVKAEYGANLPGVKANERVDYALFSDGNPVMFVEAKSFNEKLTNHAGQLARYFNSTPGVSVAAITNGREWRFFTDLKLPNVMDESPFLKVNFDALSESDMEQLAQFRYGCFRPDQLRTFAEERVYQEQFQEVIESCLRDVDQEFVRFVANRAKLVAKLTPRVLDTITPLIKRAVADAISKMVVTGLSAPPVPFNTAPELAPVPEDSQESVADPSNPRIITTAAELKLLSILKDMLNGVVNPDEVVGKDTESYYTVLYQGKVNRWIVRYVGDRAKPLAYFPIELTELHKTGIAKRGLVLGTGGNSIVLDKPESIMRLSEVIFDALAWCQDDGNFKRERNNKAEVEKTETGE</sequence>
<accession>A0A7J4ZQC4</accession>
<name>A0A7J4ZQC4_9BACT</name>
<dbReference type="GO" id="GO:0005524">
    <property type="term" value="F:ATP binding"/>
    <property type="evidence" value="ECO:0007669"/>
    <property type="project" value="UniProtKB-KW"/>
</dbReference>
<dbReference type="GO" id="GO:0009307">
    <property type="term" value="P:DNA restriction-modification system"/>
    <property type="evidence" value="ECO:0007669"/>
    <property type="project" value="UniProtKB-KW"/>
</dbReference>
<feature type="domain" description="Restriction endonuclease type I HsdR N-terminal" evidence="1">
    <location>
        <begin position="63"/>
        <end position="125"/>
    </location>
</feature>
<comment type="caution">
    <text evidence="2">The sequence shown here is derived from an EMBL/GenBank/DDBJ whole genome shotgun (WGS) entry which is preliminary data.</text>
</comment>
<dbReference type="Gene3D" id="3.90.1570.30">
    <property type="match status" value="1"/>
</dbReference>
<keyword evidence="2" id="KW-0540">Nuclease</keyword>
<evidence type="ECO:0000259" key="1">
    <source>
        <dbReference type="Pfam" id="PF04313"/>
    </source>
</evidence>
<dbReference type="EMBL" id="VZQZ01000005">
    <property type="protein sequence ID" value="KAB0665302.1"/>
    <property type="molecule type" value="Genomic_DNA"/>
</dbReference>
<dbReference type="GO" id="GO:0003677">
    <property type="term" value="F:DNA binding"/>
    <property type="evidence" value="ECO:0007669"/>
    <property type="project" value="UniProtKB-KW"/>
</dbReference>
<keyword evidence="2" id="KW-0378">Hydrolase</keyword>
<evidence type="ECO:0000313" key="3">
    <source>
        <dbReference type="Proteomes" id="UP000420562"/>
    </source>
</evidence>
<dbReference type="Pfam" id="PF04313">
    <property type="entry name" value="HSDR_N"/>
    <property type="match status" value="1"/>
</dbReference>